<name>A0A956RMD4_UNCEI</name>
<feature type="chain" id="PRO_5037015698" evidence="5">
    <location>
        <begin position="24"/>
        <end position="223"/>
    </location>
</feature>
<dbReference type="InterPro" id="IPR050330">
    <property type="entry name" value="Bact_OuterMem_StrucFunc"/>
</dbReference>
<feature type="signal peptide" evidence="5">
    <location>
        <begin position="1"/>
        <end position="23"/>
    </location>
</feature>
<dbReference type="InterPro" id="IPR006664">
    <property type="entry name" value="OMP_bac"/>
</dbReference>
<dbReference type="PRINTS" id="PR01021">
    <property type="entry name" value="OMPADOMAIN"/>
</dbReference>
<dbReference type="Pfam" id="PF00691">
    <property type="entry name" value="OmpA"/>
    <property type="match status" value="1"/>
</dbReference>
<protein>
    <submittedName>
        <fullName evidence="7">OmpA family protein</fullName>
    </submittedName>
</protein>
<feature type="domain" description="OmpA-like" evidence="6">
    <location>
        <begin position="92"/>
        <end position="209"/>
    </location>
</feature>
<dbReference type="AlphaFoldDB" id="A0A956RMD4"/>
<dbReference type="CDD" id="cd07185">
    <property type="entry name" value="OmpA_C-like"/>
    <property type="match status" value="1"/>
</dbReference>
<dbReference type="EMBL" id="JAGQHR010000018">
    <property type="protein sequence ID" value="MCA9726311.1"/>
    <property type="molecule type" value="Genomic_DNA"/>
</dbReference>
<evidence type="ECO:0000256" key="1">
    <source>
        <dbReference type="ARBA" id="ARBA00004442"/>
    </source>
</evidence>
<dbReference type="InterPro" id="IPR039567">
    <property type="entry name" value="Gly-zipper"/>
</dbReference>
<dbReference type="PROSITE" id="PS51123">
    <property type="entry name" value="OMPA_2"/>
    <property type="match status" value="1"/>
</dbReference>
<dbReference type="SUPFAM" id="SSF103088">
    <property type="entry name" value="OmpA-like"/>
    <property type="match status" value="1"/>
</dbReference>
<dbReference type="Gene3D" id="3.30.1330.60">
    <property type="entry name" value="OmpA-like domain"/>
    <property type="match status" value="1"/>
</dbReference>
<dbReference type="PANTHER" id="PTHR30329:SF21">
    <property type="entry name" value="LIPOPROTEIN YIAD-RELATED"/>
    <property type="match status" value="1"/>
</dbReference>
<dbReference type="PROSITE" id="PS51257">
    <property type="entry name" value="PROKAR_LIPOPROTEIN"/>
    <property type="match status" value="1"/>
</dbReference>
<dbReference type="InterPro" id="IPR006690">
    <property type="entry name" value="OMPA-like_CS"/>
</dbReference>
<comment type="caution">
    <text evidence="7">The sequence shown here is derived from an EMBL/GenBank/DDBJ whole genome shotgun (WGS) entry which is preliminary data.</text>
</comment>
<evidence type="ECO:0000256" key="4">
    <source>
        <dbReference type="PROSITE-ProRule" id="PRU00473"/>
    </source>
</evidence>
<sequence>MQRIFRMAVVGGVVVALAGCASATNKQKGAIIGGTAGAVAGGVIGKQAGNTAAGAIVGAVVGGTAGVIIGDYMDKQAAEMESVEGADVKRVGEGIQVTMDSGILFNVDKSDLTAEAKLNLKKMAQVLNKYGDTTILIEGHTDSDGSEEYNQKLSERRAQSVKEYLAIQQVAAPRMSTVGFGETQPVADNSTAAGKAQNRRVEVAIVANEELKARAEKEAAAKG</sequence>
<proteinExistence type="predicted"/>
<keyword evidence="5" id="KW-0732">Signal</keyword>
<evidence type="ECO:0000259" key="6">
    <source>
        <dbReference type="PROSITE" id="PS51123"/>
    </source>
</evidence>
<evidence type="ECO:0000256" key="3">
    <source>
        <dbReference type="ARBA" id="ARBA00023237"/>
    </source>
</evidence>
<dbReference type="InterPro" id="IPR036737">
    <property type="entry name" value="OmpA-like_sf"/>
</dbReference>
<keyword evidence="2 4" id="KW-0472">Membrane</keyword>
<evidence type="ECO:0000313" key="7">
    <source>
        <dbReference type="EMBL" id="MCA9726311.1"/>
    </source>
</evidence>
<dbReference type="Proteomes" id="UP000697710">
    <property type="component" value="Unassembled WGS sequence"/>
</dbReference>
<dbReference type="PROSITE" id="PS01068">
    <property type="entry name" value="OMPA_1"/>
    <property type="match status" value="1"/>
</dbReference>
<reference evidence="7" key="2">
    <citation type="journal article" date="2021" name="Microbiome">
        <title>Successional dynamics and alternative stable states in a saline activated sludge microbial community over 9 years.</title>
        <authorList>
            <person name="Wang Y."/>
            <person name="Ye J."/>
            <person name="Ju F."/>
            <person name="Liu L."/>
            <person name="Boyd J.A."/>
            <person name="Deng Y."/>
            <person name="Parks D.H."/>
            <person name="Jiang X."/>
            <person name="Yin X."/>
            <person name="Woodcroft B.J."/>
            <person name="Tyson G.W."/>
            <person name="Hugenholtz P."/>
            <person name="Polz M.F."/>
            <person name="Zhang T."/>
        </authorList>
    </citation>
    <scope>NUCLEOTIDE SEQUENCE</scope>
    <source>
        <strain evidence="7">HKST-UBA01</strain>
    </source>
</reference>
<accession>A0A956RMD4</accession>
<dbReference type="Pfam" id="PF13488">
    <property type="entry name" value="Gly-zipper_Omp"/>
    <property type="match status" value="1"/>
</dbReference>
<evidence type="ECO:0000256" key="2">
    <source>
        <dbReference type="ARBA" id="ARBA00023136"/>
    </source>
</evidence>
<reference evidence="7" key="1">
    <citation type="submission" date="2020-04" db="EMBL/GenBank/DDBJ databases">
        <authorList>
            <person name="Zhang T."/>
        </authorList>
    </citation>
    <scope>NUCLEOTIDE SEQUENCE</scope>
    <source>
        <strain evidence="7">HKST-UBA01</strain>
    </source>
</reference>
<evidence type="ECO:0000256" key="5">
    <source>
        <dbReference type="SAM" id="SignalP"/>
    </source>
</evidence>
<gene>
    <name evidence="7" type="ORF">KC729_01415</name>
</gene>
<dbReference type="InterPro" id="IPR006665">
    <property type="entry name" value="OmpA-like"/>
</dbReference>
<keyword evidence="3" id="KW-0998">Cell outer membrane</keyword>
<comment type="subcellular location">
    <subcellularLocation>
        <location evidence="1">Cell outer membrane</location>
    </subcellularLocation>
</comment>
<evidence type="ECO:0000313" key="8">
    <source>
        <dbReference type="Proteomes" id="UP000697710"/>
    </source>
</evidence>
<organism evidence="7 8">
    <name type="scientific">Eiseniibacteriota bacterium</name>
    <dbReference type="NCBI Taxonomy" id="2212470"/>
    <lineage>
        <taxon>Bacteria</taxon>
        <taxon>Candidatus Eiseniibacteriota</taxon>
    </lineage>
</organism>
<dbReference type="GO" id="GO:0009279">
    <property type="term" value="C:cell outer membrane"/>
    <property type="evidence" value="ECO:0007669"/>
    <property type="project" value="UniProtKB-SubCell"/>
</dbReference>
<dbReference type="PANTHER" id="PTHR30329">
    <property type="entry name" value="STATOR ELEMENT OF FLAGELLAR MOTOR COMPLEX"/>
    <property type="match status" value="1"/>
</dbReference>